<protein>
    <submittedName>
        <fullName evidence="2">SET methyltransferase domain containing protein</fullName>
    </submittedName>
</protein>
<dbReference type="GO" id="GO:0016279">
    <property type="term" value="F:protein-lysine N-methyltransferase activity"/>
    <property type="evidence" value="ECO:0007669"/>
    <property type="project" value="TreeGrafter"/>
</dbReference>
<sequence>MSHNTKEKHKGLLDVHGTASKFGVQQQQLPVVQTNRHPGTEQIWQNLVNWVHQAGGFVHPALRLTGHGPSRGVVTVAPIQKGDLLIRIPPSCVISGIHVPSKVDGSPASPWLRCLGALLQAKKESKDSKSTSNRRRVFPSTTLISCTPYIESLPSSNEYETLFQWSVSDIQTFLGGTTLGKLLLLDRNERTLENRYRLGVVPFLEHLGVLTKNKPGKRKRPINGEEEVGQIDNLTVDSSDYQSFLEASMCISTRGFHLMNEDDDQQNETNAHGESQLLPYNGPFLLPVIDLLNHDPDKSCTTLQRDAASGDFTMIAERSLNVGEDVVHSYGNELTSAQLLQTFGFVPVAHSKKQLLVTSQAQGWLTPLALHKIDHLIRSCLIVKNSAYPQHIQNLLNARRDSLRGGCDESNDDDYWDVESIPDRRMTESMPEEFLISIKSKDMTNPNFLISEDLITLLAVQFLPEDAFTDIFQSENTMIRLDRSILEEDPYLGLLVCYALITALSIRMKEYASPATIASTNHDHGRKVDQNDSAKAVLQIVKGTIHDDRNRLSELISKSPRMLSEDREMFGRTVRIEELTNLLALAEEVAALFDKLNH</sequence>
<dbReference type="GO" id="GO:0032259">
    <property type="term" value="P:methylation"/>
    <property type="evidence" value="ECO:0007669"/>
    <property type="project" value="UniProtKB-KW"/>
</dbReference>
<reference evidence="2" key="2">
    <citation type="submission" date="2021-04" db="EMBL/GenBank/DDBJ databases">
        <authorList>
            <person name="Podell S."/>
        </authorList>
    </citation>
    <scope>NUCLEOTIDE SEQUENCE</scope>
    <source>
        <strain evidence="2">Hildebrandi</strain>
    </source>
</reference>
<evidence type="ECO:0000313" key="3">
    <source>
        <dbReference type="Proteomes" id="UP000693970"/>
    </source>
</evidence>
<dbReference type="PANTHER" id="PTHR13271">
    <property type="entry name" value="UNCHARACTERIZED PUTATIVE METHYLTRANSFERASE"/>
    <property type="match status" value="1"/>
</dbReference>
<keyword evidence="2" id="KW-0489">Methyltransferase</keyword>
<dbReference type="InterPro" id="IPR001214">
    <property type="entry name" value="SET_dom"/>
</dbReference>
<dbReference type="CDD" id="cd10527">
    <property type="entry name" value="SET_LSMT"/>
    <property type="match status" value="1"/>
</dbReference>
<comment type="caution">
    <text evidence="2">The sequence shown here is derived from an EMBL/GenBank/DDBJ whole genome shotgun (WGS) entry which is preliminary data.</text>
</comment>
<proteinExistence type="predicted"/>
<evidence type="ECO:0000313" key="2">
    <source>
        <dbReference type="EMBL" id="KAG7349865.1"/>
    </source>
</evidence>
<name>A0A9K3KTY5_9STRA</name>
<dbReference type="Pfam" id="PF00856">
    <property type="entry name" value="SET"/>
    <property type="match status" value="1"/>
</dbReference>
<accession>A0A9K3KTY5</accession>
<evidence type="ECO:0000259" key="1">
    <source>
        <dbReference type="Pfam" id="PF00856"/>
    </source>
</evidence>
<dbReference type="EMBL" id="JAGRRH010000019">
    <property type="protein sequence ID" value="KAG7349865.1"/>
    <property type="molecule type" value="Genomic_DNA"/>
</dbReference>
<dbReference type="Proteomes" id="UP000693970">
    <property type="component" value="Unassembled WGS sequence"/>
</dbReference>
<dbReference type="OrthoDB" id="341421at2759"/>
<keyword evidence="2" id="KW-0808">Transferase</keyword>
<keyword evidence="3" id="KW-1185">Reference proteome</keyword>
<dbReference type="InterPro" id="IPR050600">
    <property type="entry name" value="SETD3_SETD6_MTase"/>
</dbReference>
<gene>
    <name evidence="2" type="ORF">IV203_012462</name>
</gene>
<feature type="domain" description="SET" evidence="1">
    <location>
        <begin position="71"/>
        <end position="331"/>
    </location>
</feature>
<reference evidence="2" key="1">
    <citation type="journal article" date="2021" name="Sci. Rep.">
        <title>Diploid genomic architecture of Nitzschia inconspicua, an elite biomass production diatom.</title>
        <authorList>
            <person name="Oliver A."/>
            <person name="Podell S."/>
            <person name="Pinowska A."/>
            <person name="Traller J.C."/>
            <person name="Smith S.R."/>
            <person name="McClure R."/>
            <person name="Beliaev A."/>
            <person name="Bohutskyi P."/>
            <person name="Hill E.A."/>
            <person name="Rabines A."/>
            <person name="Zheng H."/>
            <person name="Allen L.Z."/>
            <person name="Kuo A."/>
            <person name="Grigoriev I.V."/>
            <person name="Allen A.E."/>
            <person name="Hazlebeck D."/>
            <person name="Allen E.E."/>
        </authorList>
    </citation>
    <scope>NUCLEOTIDE SEQUENCE</scope>
    <source>
        <strain evidence="2">Hildebrandi</strain>
    </source>
</reference>
<organism evidence="2 3">
    <name type="scientific">Nitzschia inconspicua</name>
    <dbReference type="NCBI Taxonomy" id="303405"/>
    <lineage>
        <taxon>Eukaryota</taxon>
        <taxon>Sar</taxon>
        <taxon>Stramenopiles</taxon>
        <taxon>Ochrophyta</taxon>
        <taxon>Bacillariophyta</taxon>
        <taxon>Bacillariophyceae</taxon>
        <taxon>Bacillariophycidae</taxon>
        <taxon>Bacillariales</taxon>
        <taxon>Bacillariaceae</taxon>
        <taxon>Nitzschia</taxon>
    </lineage>
</organism>
<dbReference type="AlphaFoldDB" id="A0A9K3KTY5"/>